<evidence type="ECO:0000313" key="3">
    <source>
        <dbReference type="EMBL" id="MBM7129595.1"/>
    </source>
</evidence>
<protein>
    <submittedName>
        <fullName evidence="3">Chemotaxis protein CheD</fullName>
    </submittedName>
</protein>
<evidence type="ECO:0000256" key="2">
    <source>
        <dbReference type="ARBA" id="ARBA00022801"/>
    </source>
</evidence>
<dbReference type="Gene3D" id="3.30.1330.200">
    <property type="match status" value="1"/>
</dbReference>
<dbReference type="InterPro" id="IPR038592">
    <property type="entry name" value="CheD-like_sf"/>
</dbReference>
<dbReference type="Pfam" id="PF03975">
    <property type="entry name" value="CheD"/>
    <property type="match status" value="1"/>
</dbReference>
<name>A0ABS2KFD9_9GAMM</name>
<keyword evidence="2" id="KW-0378">Hydrolase</keyword>
<evidence type="ECO:0000313" key="4">
    <source>
        <dbReference type="Proteomes" id="UP001430193"/>
    </source>
</evidence>
<dbReference type="EMBL" id="JADIKF010000038">
    <property type="protein sequence ID" value="MBM7129595.1"/>
    <property type="molecule type" value="Genomic_DNA"/>
</dbReference>
<dbReference type="PANTHER" id="PTHR35147:SF1">
    <property type="entry name" value="CHEMORECEPTOR GLUTAMINE DEAMIDASE CHED-RELATED"/>
    <property type="match status" value="1"/>
</dbReference>
<comment type="caution">
    <text evidence="3">The sequence shown here is derived from an EMBL/GenBank/DDBJ whole genome shotgun (WGS) entry which is preliminary data.</text>
</comment>
<dbReference type="InterPro" id="IPR005659">
    <property type="entry name" value="Chemorcpt_Glu_NH3ase_CheD"/>
</dbReference>
<gene>
    <name evidence="3" type="ORF">ISS99_08665</name>
</gene>
<dbReference type="CDD" id="cd16352">
    <property type="entry name" value="CheD"/>
    <property type="match status" value="1"/>
</dbReference>
<sequence length="148" mass="15717">MCEIGIGRGHDVLRATLGSCVGIGLMWRNRGVYGLAHCLLPEAREPSAGIGAKYVTLAVPSLLKLMSIDKADVDQIEAVIAGGASMVQQQTMPRHGIIGDQNAQAAKRLLAAAGIRVVHEDLGGEQGRQLLIDCAQHCYAVRTFSRAT</sequence>
<dbReference type="InterPro" id="IPR011324">
    <property type="entry name" value="Cytotoxic_necrot_fac-like_cat"/>
</dbReference>
<reference evidence="3" key="1">
    <citation type="submission" date="2020-10" db="EMBL/GenBank/DDBJ databases">
        <title>Phylogeny of dyella-like bacteria.</title>
        <authorList>
            <person name="Fu J."/>
        </authorList>
    </citation>
    <scope>NUCLEOTIDE SEQUENCE</scope>
    <source>
        <strain evidence="3">DHON07</strain>
    </source>
</reference>
<organism evidence="3 4">
    <name type="scientific">Dyella mobilis</name>
    <dbReference type="NCBI Taxonomy" id="1849582"/>
    <lineage>
        <taxon>Bacteria</taxon>
        <taxon>Pseudomonadati</taxon>
        <taxon>Pseudomonadota</taxon>
        <taxon>Gammaproteobacteria</taxon>
        <taxon>Lysobacterales</taxon>
        <taxon>Rhodanobacteraceae</taxon>
        <taxon>Dyella</taxon>
    </lineage>
</organism>
<dbReference type="SUPFAM" id="SSF64438">
    <property type="entry name" value="CNF1/YfiH-like putative cysteine hydrolases"/>
    <property type="match status" value="1"/>
</dbReference>
<accession>A0ABS2KFD9</accession>
<proteinExistence type="predicted"/>
<evidence type="ECO:0000256" key="1">
    <source>
        <dbReference type="ARBA" id="ARBA00022500"/>
    </source>
</evidence>
<keyword evidence="4" id="KW-1185">Reference proteome</keyword>
<dbReference type="PANTHER" id="PTHR35147">
    <property type="entry name" value="CHEMORECEPTOR GLUTAMINE DEAMIDASE CHED-RELATED"/>
    <property type="match status" value="1"/>
</dbReference>
<keyword evidence="1" id="KW-0145">Chemotaxis</keyword>
<dbReference type="Proteomes" id="UP001430193">
    <property type="component" value="Unassembled WGS sequence"/>
</dbReference>